<organism evidence="1 2">
    <name type="scientific">Bradyrhizobium erythrophlei</name>
    <dbReference type="NCBI Taxonomy" id="1437360"/>
    <lineage>
        <taxon>Bacteria</taxon>
        <taxon>Pseudomonadati</taxon>
        <taxon>Pseudomonadota</taxon>
        <taxon>Alphaproteobacteria</taxon>
        <taxon>Hyphomicrobiales</taxon>
        <taxon>Nitrobacteraceae</taxon>
        <taxon>Bradyrhizobium</taxon>
    </lineage>
</organism>
<proteinExistence type="predicted"/>
<gene>
    <name evidence="1" type="ORF">SAMN05443248_7845</name>
</gene>
<evidence type="ECO:0000313" key="2">
    <source>
        <dbReference type="Proteomes" id="UP000189796"/>
    </source>
</evidence>
<sequence>MHLAYPTEPSLILIERPRCRKCQTRMNLARIMPGPKGYDYRTFECTKCDCTDMIAVCTDPMKSASAGWIHSNLNPPV</sequence>
<evidence type="ECO:0000313" key="1">
    <source>
        <dbReference type="EMBL" id="SHI06040.1"/>
    </source>
</evidence>
<reference evidence="1 2" key="1">
    <citation type="submission" date="2016-11" db="EMBL/GenBank/DDBJ databases">
        <authorList>
            <person name="Jaros S."/>
            <person name="Januszkiewicz K."/>
            <person name="Wedrychowicz H."/>
        </authorList>
    </citation>
    <scope>NUCLEOTIDE SEQUENCE [LARGE SCALE GENOMIC DNA]</scope>
    <source>
        <strain evidence="1 2">GAS138</strain>
    </source>
</reference>
<protein>
    <recommendedName>
        <fullName evidence="3">Ogr/Delta-like zinc finger</fullName>
    </recommendedName>
</protein>
<evidence type="ECO:0008006" key="3">
    <source>
        <dbReference type="Google" id="ProtNLM"/>
    </source>
</evidence>
<dbReference type="Proteomes" id="UP000189796">
    <property type="component" value="Chromosome I"/>
</dbReference>
<dbReference type="EMBL" id="LT670817">
    <property type="protein sequence ID" value="SHI06040.1"/>
    <property type="molecule type" value="Genomic_DNA"/>
</dbReference>
<name>A0A1M5Y1U8_9BRAD</name>
<accession>A0A1M5Y1U8</accession>
<dbReference type="AlphaFoldDB" id="A0A1M5Y1U8"/>